<dbReference type="AlphaFoldDB" id="A0AA94ES39"/>
<gene>
    <name evidence="2" type="ORF">A9HBioS_1206</name>
</gene>
<dbReference type="EMBL" id="MKWS01000003">
    <property type="protein sequence ID" value="RVD78703.1"/>
    <property type="molecule type" value="Genomic_DNA"/>
</dbReference>
<dbReference type="InterPro" id="IPR003959">
    <property type="entry name" value="ATPase_AAA_core"/>
</dbReference>
<dbReference type="Pfam" id="PF13304">
    <property type="entry name" value="AAA_21"/>
    <property type="match status" value="1"/>
</dbReference>
<proteinExistence type="predicted"/>
<protein>
    <recommendedName>
        <fullName evidence="1">ATPase AAA-type core domain-containing protein</fullName>
    </recommendedName>
</protein>
<name>A0AA94ES39_9PSED</name>
<feature type="domain" description="ATPase AAA-type core" evidence="1">
    <location>
        <begin position="42"/>
        <end position="336"/>
    </location>
</feature>
<dbReference type="Gene3D" id="3.40.50.300">
    <property type="entry name" value="P-loop containing nucleotide triphosphate hydrolases"/>
    <property type="match status" value="1"/>
</dbReference>
<dbReference type="PANTHER" id="PTHR40396">
    <property type="entry name" value="ATPASE-LIKE PROTEIN"/>
    <property type="match status" value="1"/>
</dbReference>
<dbReference type="GO" id="GO:0005524">
    <property type="term" value="F:ATP binding"/>
    <property type="evidence" value="ECO:0007669"/>
    <property type="project" value="InterPro"/>
</dbReference>
<sequence length="387" mass="44233">MIYSFGAKNYFSFKEGLEVSFEFNSKVPKSISNTKKTSPVLGIKGANASGKTRILTALKFISNFICSSFGDDVDDKIAVKSFFDNSSPVEFYIDFSILDVRYTYELSVTEKCVLREALYKKISRKTLIIERKKNTIKHRTSDFAALDLITLRDNASIIDTALQYSIKELADDLKNIHAYFDQARGNVSELGLIEDRVIYDHARISEYYYKTPASLEFAKKIITNSDLGIKDVIIHKTVDESGNKKYFPVFHHDTLVGPEARWLTYWEESDGTAALYRRLFQYWAALETGGLLLLDELDTNYHPALLPQILDLFINEKTNPKHAQLLFTSHNLDIMDYLGKYRTYLVSKEDGESFCYRLDEIPGDIIRNDRSISGLYREGKLGGVPKL</sequence>
<reference evidence="2 3" key="1">
    <citation type="submission" date="2016-10" db="EMBL/GenBank/DDBJ databases">
        <title>Search of new enzymes for the oxidation of sulfur compounds.</title>
        <authorList>
            <person name="Novo A."/>
            <person name="Moreira I.S."/>
            <person name="Castro P.M."/>
        </authorList>
    </citation>
    <scope>NUCLEOTIDE SEQUENCE [LARGE SCALE GENOMIC DNA]</scope>
    <source>
        <strain evidence="2 3">A9</strain>
    </source>
</reference>
<dbReference type="InterPro" id="IPR027417">
    <property type="entry name" value="P-loop_NTPase"/>
</dbReference>
<dbReference type="GO" id="GO:0016887">
    <property type="term" value="F:ATP hydrolysis activity"/>
    <property type="evidence" value="ECO:0007669"/>
    <property type="project" value="InterPro"/>
</dbReference>
<dbReference type="Proteomes" id="UP000288002">
    <property type="component" value="Unassembled WGS sequence"/>
</dbReference>
<evidence type="ECO:0000259" key="1">
    <source>
        <dbReference type="Pfam" id="PF13304"/>
    </source>
</evidence>
<organism evidence="2 3">
    <name type="scientific">Pseudomonas koreensis</name>
    <dbReference type="NCBI Taxonomy" id="198620"/>
    <lineage>
        <taxon>Bacteria</taxon>
        <taxon>Pseudomonadati</taxon>
        <taxon>Pseudomonadota</taxon>
        <taxon>Gammaproteobacteria</taxon>
        <taxon>Pseudomonadales</taxon>
        <taxon>Pseudomonadaceae</taxon>
        <taxon>Pseudomonas</taxon>
    </lineage>
</organism>
<evidence type="ECO:0000313" key="2">
    <source>
        <dbReference type="EMBL" id="RVD78703.1"/>
    </source>
</evidence>
<evidence type="ECO:0000313" key="3">
    <source>
        <dbReference type="Proteomes" id="UP000288002"/>
    </source>
</evidence>
<comment type="caution">
    <text evidence="2">The sequence shown here is derived from an EMBL/GenBank/DDBJ whole genome shotgun (WGS) entry which is preliminary data.</text>
</comment>
<accession>A0AA94ES39</accession>
<dbReference type="RefSeq" id="WP_127648207.1">
    <property type="nucleotide sequence ID" value="NZ_MKWS01000003.1"/>
</dbReference>
<dbReference type="PANTHER" id="PTHR40396:SF1">
    <property type="entry name" value="ATPASE AAA-TYPE CORE DOMAIN-CONTAINING PROTEIN"/>
    <property type="match status" value="1"/>
</dbReference>
<dbReference type="SUPFAM" id="SSF52540">
    <property type="entry name" value="P-loop containing nucleoside triphosphate hydrolases"/>
    <property type="match status" value="1"/>
</dbReference>